<gene>
    <name evidence="1" type="ORF">BpHYR1_031600</name>
</gene>
<keyword evidence="2" id="KW-1185">Reference proteome</keyword>
<sequence>MSTKLYFYFAFLEEVGSSLLKKLNLIMNCRVILELIENDKILEQIQIENHNFLTIHNKFKKDTFKIININDVDQIGVLEENFFTLS</sequence>
<name>A0A3M7T0H3_BRAPC</name>
<comment type="caution">
    <text evidence="1">The sequence shown here is derived from an EMBL/GenBank/DDBJ whole genome shotgun (WGS) entry which is preliminary data.</text>
</comment>
<dbReference type="AlphaFoldDB" id="A0A3M7T0H3"/>
<proteinExistence type="predicted"/>
<accession>A0A3M7T0H3</accession>
<dbReference type="EMBL" id="REGN01000523">
    <property type="protein sequence ID" value="RNA41318.1"/>
    <property type="molecule type" value="Genomic_DNA"/>
</dbReference>
<dbReference type="Proteomes" id="UP000276133">
    <property type="component" value="Unassembled WGS sequence"/>
</dbReference>
<reference evidence="1 2" key="1">
    <citation type="journal article" date="2018" name="Sci. Rep.">
        <title>Genomic signatures of local adaptation to the degree of environmental predictability in rotifers.</title>
        <authorList>
            <person name="Franch-Gras L."/>
            <person name="Hahn C."/>
            <person name="Garcia-Roger E.M."/>
            <person name="Carmona M.J."/>
            <person name="Serra M."/>
            <person name="Gomez A."/>
        </authorList>
    </citation>
    <scope>NUCLEOTIDE SEQUENCE [LARGE SCALE GENOMIC DNA]</scope>
    <source>
        <strain evidence="1">HYR1</strain>
    </source>
</reference>
<protein>
    <submittedName>
        <fullName evidence="1">Uncharacterized protein</fullName>
    </submittedName>
</protein>
<organism evidence="1 2">
    <name type="scientific">Brachionus plicatilis</name>
    <name type="common">Marine rotifer</name>
    <name type="synonym">Brachionus muelleri</name>
    <dbReference type="NCBI Taxonomy" id="10195"/>
    <lineage>
        <taxon>Eukaryota</taxon>
        <taxon>Metazoa</taxon>
        <taxon>Spiralia</taxon>
        <taxon>Gnathifera</taxon>
        <taxon>Rotifera</taxon>
        <taxon>Eurotatoria</taxon>
        <taxon>Monogononta</taxon>
        <taxon>Pseudotrocha</taxon>
        <taxon>Ploima</taxon>
        <taxon>Brachionidae</taxon>
        <taxon>Brachionus</taxon>
    </lineage>
</organism>
<evidence type="ECO:0000313" key="2">
    <source>
        <dbReference type="Proteomes" id="UP000276133"/>
    </source>
</evidence>
<evidence type="ECO:0000313" key="1">
    <source>
        <dbReference type="EMBL" id="RNA41318.1"/>
    </source>
</evidence>